<keyword evidence="2" id="KW-1185">Reference proteome</keyword>
<dbReference type="RefSeq" id="WP_200596712.1">
    <property type="nucleotide sequence ID" value="NZ_JAEPBG010000015.1"/>
</dbReference>
<protein>
    <submittedName>
        <fullName evidence="1">Uncharacterized protein</fullName>
    </submittedName>
</protein>
<proteinExistence type="predicted"/>
<evidence type="ECO:0000313" key="1">
    <source>
        <dbReference type="EMBL" id="MBK4737948.1"/>
    </source>
</evidence>
<sequence>MPRIIRQYDPNETARRVVVDIQEESCPGLLKFLAHLPYGHEASLLRAIIYQWFLAHQEHGDLEYAVKAFLEGPGGRPDNRQPKEAEFTALRSFIQGQDKKPAKRRTTKSLDK</sequence>
<dbReference type="AlphaFoldDB" id="A0A934T3M8"/>
<gene>
    <name evidence="1" type="ORF">JJB74_25280</name>
</gene>
<dbReference type="Proteomes" id="UP000622890">
    <property type="component" value="Unassembled WGS sequence"/>
</dbReference>
<accession>A0A934T3M8</accession>
<comment type="caution">
    <text evidence="1">The sequence shown here is derived from an EMBL/GenBank/DDBJ whole genome shotgun (WGS) entry which is preliminary data.</text>
</comment>
<dbReference type="EMBL" id="JAEPBG010000015">
    <property type="protein sequence ID" value="MBK4737948.1"/>
    <property type="molecule type" value="Genomic_DNA"/>
</dbReference>
<reference evidence="1" key="1">
    <citation type="submission" date="2021-01" db="EMBL/GenBank/DDBJ databases">
        <title>Genome sequence of strain Noviherbaspirillum sp. DKR-6.</title>
        <authorList>
            <person name="Chaudhary D.K."/>
        </authorList>
    </citation>
    <scope>NUCLEOTIDE SEQUENCE</scope>
    <source>
        <strain evidence="1">DKR-6</strain>
    </source>
</reference>
<name>A0A934T3M8_9BURK</name>
<evidence type="ECO:0000313" key="2">
    <source>
        <dbReference type="Proteomes" id="UP000622890"/>
    </source>
</evidence>
<organism evidence="1 2">
    <name type="scientific">Noviherbaspirillum pedocola</name>
    <dbReference type="NCBI Taxonomy" id="2801341"/>
    <lineage>
        <taxon>Bacteria</taxon>
        <taxon>Pseudomonadati</taxon>
        <taxon>Pseudomonadota</taxon>
        <taxon>Betaproteobacteria</taxon>
        <taxon>Burkholderiales</taxon>
        <taxon>Oxalobacteraceae</taxon>
        <taxon>Noviherbaspirillum</taxon>
    </lineage>
</organism>